<dbReference type="InterPro" id="IPR049718">
    <property type="entry name" value="AKO59007-like"/>
</dbReference>
<accession>A0A6M3IKK6</accession>
<sequence length="367" mass="40013">MSTIGATAPSQHTINYDALLSTTLMAYRPTMIDNIFKSSAFLAALRKYGGIEYQNGGERVQIPLMYEENDTFKSYSGYEVIDVKPQDGMTSAFYPWTEIGGTISISRREERQNSGESALLKLLEKKTMQAEMSMKSKVNQQLLQGTVSSSTFVPGNSAKDLLPLGYFLRYAPATDPTTGGNVGNIAAATYSWWRPKCANFASGTAATGHAFGLAVTTWAGMKVGLKRMWNHCSRGADGSGPNLVVMTQNGYESYESALDAGVRYMDTDLADLGFDNIKLKGATVIWDELVPDLYTGTTALTVGSAFFLNTKFYKLVIDSETDFITTPFIEPENQTAKTAKVLFMGQATVSNARKNGMVSRIDETLAA</sequence>
<evidence type="ECO:0000313" key="1">
    <source>
        <dbReference type="EMBL" id="QJA57678.1"/>
    </source>
</evidence>
<gene>
    <name evidence="1" type="ORF">MM415B01601_0020</name>
</gene>
<dbReference type="EMBL" id="MT141286">
    <property type="protein sequence ID" value="QJA57678.1"/>
    <property type="molecule type" value="Genomic_DNA"/>
</dbReference>
<reference evidence="1" key="1">
    <citation type="submission" date="2020-03" db="EMBL/GenBank/DDBJ databases">
        <title>The deep terrestrial virosphere.</title>
        <authorList>
            <person name="Holmfeldt K."/>
            <person name="Nilsson E."/>
            <person name="Simone D."/>
            <person name="Lopez-Fernandez M."/>
            <person name="Wu X."/>
            <person name="de Brujin I."/>
            <person name="Lundin D."/>
            <person name="Andersson A."/>
            <person name="Bertilsson S."/>
            <person name="Dopson M."/>
        </authorList>
    </citation>
    <scope>NUCLEOTIDE SEQUENCE</scope>
    <source>
        <strain evidence="1">MM415B01601</strain>
    </source>
</reference>
<protein>
    <submittedName>
        <fullName evidence="1">Putative capsid protein</fullName>
    </submittedName>
</protein>
<organism evidence="1">
    <name type="scientific">viral metagenome</name>
    <dbReference type="NCBI Taxonomy" id="1070528"/>
    <lineage>
        <taxon>unclassified sequences</taxon>
        <taxon>metagenomes</taxon>
        <taxon>organismal metagenomes</taxon>
    </lineage>
</organism>
<proteinExistence type="predicted"/>
<dbReference type="AlphaFoldDB" id="A0A6M3IKK6"/>
<name>A0A6M3IKK6_9ZZZZ</name>
<dbReference type="NCBIfam" id="NF033394">
    <property type="entry name" value="capsid_maj_Podo"/>
    <property type="match status" value="1"/>
</dbReference>